<accession>A0AAE3QHX1</accession>
<name>A0AAE3QHX1_9HYPH</name>
<proteinExistence type="predicted"/>
<keyword evidence="1" id="KW-1133">Transmembrane helix</keyword>
<evidence type="ECO:0000313" key="3">
    <source>
        <dbReference type="Proteomes" id="UP001161580"/>
    </source>
</evidence>
<feature type="transmembrane region" description="Helical" evidence="1">
    <location>
        <begin position="105"/>
        <end position="123"/>
    </location>
</feature>
<feature type="transmembrane region" description="Helical" evidence="1">
    <location>
        <begin position="7"/>
        <end position="29"/>
    </location>
</feature>
<keyword evidence="1" id="KW-0812">Transmembrane</keyword>
<gene>
    <name evidence="2" type="ORF">MRS75_19590</name>
</gene>
<feature type="transmembrane region" description="Helical" evidence="1">
    <location>
        <begin position="70"/>
        <end position="93"/>
    </location>
</feature>
<evidence type="ECO:0000313" key="2">
    <source>
        <dbReference type="EMBL" id="MDI7924270.1"/>
    </source>
</evidence>
<dbReference type="Proteomes" id="UP001161580">
    <property type="component" value="Unassembled WGS sequence"/>
</dbReference>
<reference evidence="2" key="1">
    <citation type="submission" date="2022-03" db="EMBL/GenBank/DDBJ databases">
        <title>Fererhizobium litorale gen. nov., sp. nov., isolated from sandy sediments of the Sea of Japan seashore.</title>
        <authorList>
            <person name="Romanenko L."/>
            <person name="Kurilenko V."/>
            <person name="Otstavnykh N."/>
            <person name="Svetashev V."/>
            <person name="Tekutyeva L."/>
            <person name="Isaeva M."/>
            <person name="Mikhailov V."/>
        </authorList>
    </citation>
    <scope>NUCLEOTIDE SEQUENCE</scope>
    <source>
        <strain evidence="2">KMM 9576</strain>
    </source>
</reference>
<feature type="transmembrane region" description="Helical" evidence="1">
    <location>
        <begin position="41"/>
        <end position="58"/>
    </location>
</feature>
<evidence type="ECO:0000256" key="1">
    <source>
        <dbReference type="SAM" id="Phobius"/>
    </source>
</evidence>
<keyword evidence="3" id="KW-1185">Reference proteome</keyword>
<keyword evidence="1" id="KW-0472">Membrane</keyword>
<dbReference type="RefSeq" id="WP_311788232.1">
    <property type="nucleotide sequence ID" value="NZ_JALDYY010000014.1"/>
</dbReference>
<protein>
    <submittedName>
        <fullName evidence="2">Uncharacterized protein</fullName>
    </submittedName>
</protein>
<organism evidence="2 3">
    <name type="scientific">Ferirhizobium litorale</name>
    <dbReference type="NCBI Taxonomy" id="2927786"/>
    <lineage>
        <taxon>Bacteria</taxon>
        <taxon>Pseudomonadati</taxon>
        <taxon>Pseudomonadota</taxon>
        <taxon>Alphaproteobacteria</taxon>
        <taxon>Hyphomicrobiales</taxon>
        <taxon>Rhizobiaceae</taxon>
        <taxon>Ferirhizobium</taxon>
    </lineage>
</organism>
<dbReference type="AlphaFoldDB" id="A0AAE3QHX1"/>
<dbReference type="EMBL" id="JALDYZ010000013">
    <property type="protein sequence ID" value="MDI7924270.1"/>
    <property type="molecule type" value="Genomic_DNA"/>
</dbReference>
<sequence length="131" mass="14119">MDRSLFLSRLIGPTFLAIALGMLVNLGMYESMIAEALRPGILFYLGGLLSLLGGLAITNLHNKWQMNWRVIITVLGWLMVLGGVARIVAPQFAIAIGSTIYGDRASTVMIALLVGALGALLTFKGYGRPIR</sequence>
<comment type="caution">
    <text evidence="2">The sequence shown here is derived from an EMBL/GenBank/DDBJ whole genome shotgun (WGS) entry which is preliminary data.</text>
</comment>